<keyword evidence="3" id="KW-1185">Reference proteome</keyword>
<dbReference type="PANTHER" id="PTHR33437">
    <property type="entry name" value="OS06G0361200 PROTEIN"/>
    <property type="match status" value="1"/>
</dbReference>
<evidence type="ECO:0000313" key="3">
    <source>
        <dbReference type="Proteomes" id="UP001291623"/>
    </source>
</evidence>
<gene>
    <name evidence="2" type="ORF">RND71_019293</name>
</gene>
<feature type="region of interest" description="Disordered" evidence="1">
    <location>
        <begin position="77"/>
        <end position="101"/>
    </location>
</feature>
<feature type="compositionally biased region" description="Basic and acidic residues" evidence="1">
    <location>
        <begin position="79"/>
        <end position="92"/>
    </location>
</feature>
<proteinExistence type="predicted"/>
<organism evidence="2 3">
    <name type="scientific">Anisodus tanguticus</name>
    <dbReference type="NCBI Taxonomy" id="243964"/>
    <lineage>
        <taxon>Eukaryota</taxon>
        <taxon>Viridiplantae</taxon>
        <taxon>Streptophyta</taxon>
        <taxon>Embryophyta</taxon>
        <taxon>Tracheophyta</taxon>
        <taxon>Spermatophyta</taxon>
        <taxon>Magnoliopsida</taxon>
        <taxon>eudicotyledons</taxon>
        <taxon>Gunneridae</taxon>
        <taxon>Pentapetalae</taxon>
        <taxon>asterids</taxon>
        <taxon>lamiids</taxon>
        <taxon>Solanales</taxon>
        <taxon>Solanaceae</taxon>
        <taxon>Solanoideae</taxon>
        <taxon>Hyoscyameae</taxon>
        <taxon>Anisodus</taxon>
    </lineage>
</organism>
<protein>
    <submittedName>
        <fullName evidence="2">Uncharacterized protein</fullName>
    </submittedName>
</protein>
<evidence type="ECO:0000256" key="1">
    <source>
        <dbReference type="SAM" id="MobiDB-lite"/>
    </source>
</evidence>
<dbReference type="AlphaFoldDB" id="A0AAE1VE72"/>
<comment type="caution">
    <text evidence="2">The sequence shown here is derived from an EMBL/GenBank/DDBJ whole genome shotgun (WGS) entry which is preliminary data.</text>
</comment>
<accession>A0AAE1VE72</accession>
<dbReference type="PANTHER" id="PTHR33437:SF4">
    <property type="entry name" value="RETROTRANSPOSON GAG PROTEIN"/>
    <property type="match status" value="1"/>
</dbReference>
<evidence type="ECO:0000313" key="2">
    <source>
        <dbReference type="EMBL" id="KAK4360341.1"/>
    </source>
</evidence>
<name>A0AAE1VE72_9SOLA</name>
<reference evidence="2" key="1">
    <citation type="submission" date="2023-12" db="EMBL/GenBank/DDBJ databases">
        <title>Genome assembly of Anisodus tanguticus.</title>
        <authorList>
            <person name="Wang Y.-J."/>
        </authorList>
    </citation>
    <scope>NUCLEOTIDE SEQUENCE</scope>
    <source>
        <strain evidence="2">KB-2021</strain>
        <tissue evidence="2">Leaf</tissue>
    </source>
</reference>
<dbReference type="EMBL" id="JAVYJV010000010">
    <property type="protein sequence ID" value="KAK4360341.1"/>
    <property type="molecule type" value="Genomic_DNA"/>
</dbReference>
<sequence>MQVMVIETSTIEEQFANLTKAIEGLSKYVQDQDAKITKLTNMMKSMEEGREPETRITEKETIGTKTSLRRIMNCLPQRAKAEESSKAERELTSKITCTNPE</sequence>
<dbReference type="Proteomes" id="UP001291623">
    <property type="component" value="Unassembled WGS sequence"/>
</dbReference>